<reference evidence="2 5" key="2">
    <citation type="submission" date="2020-08" db="EMBL/GenBank/DDBJ databases">
        <title>Genomic Encyclopedia of Type Strains, Phase III (KMG-III): the genomes of soil and plant-associated and newly described type strains.</title>
        <authorList>
            <person name="Whitman W."/>
        </authorList>
    </citation>
    <scope>NUCLEOTIDE SEQUENCE [LARGE SCALE GENOMIC DNA]</scope>
    <source>
        <strain evidence="2 5">CECT 3271</strain>
    </source>
</reference>
<name>A0A514JUE7_9ACTN</name>
<accession>A0A7W3M9M6</accession>
<feature type="region of interest" description="Disordered" evidence="1">
    <location>
        <begin position="1"/>
        <end position="30"/>
    </location>
</feature>
<keyword evidence="4" id="KW-1185">Reference proteome</keyword>
<evidence type="ECO:0000256" key="1">
    <source>
        <dbReference type="SAM" id="MobiDB-lite"/>
    </source>
</evidence>
<dbReference type="EMBL" id="CP022310">
    <property type="protein sequence ID" value="QDI71005.1"/>
    <property type="molecule type" value="Genomic_DNA"/>
</dbReference>
<sequence>MSGREADGNWLAAPRGTEDIPRGTLVEDPESGRVGVLQDVTAYVPPWQGDQRPRPTAFVRPVGGGREWTVPPERLRPVPGGTSVP</sequence>
<protein>
    <submittedName>
        <fullName evidence="3">Uncharacterized protein</fullName>
    </submittedName>
</protein>
<reference evidence="3 4" key="1">
    <citation type="submission" date="2017-07" db="EMBL/GenBank/DDBJ databases">
        <title>The Complete Genome of Streptomyces asterosporus-ZSY.</title>
        <authorList>
            <person name="Zhang S."/>
        </authorList>
    </citation>
    <scope>NUCLEOTIDE SEQUENCE [LARGE SCALE GENOMIC DNA]</scope>
    <source>
        <strain evidence="3 4">DSM 41452</strain>
    </source>
</reference>
<organism evidence="3 4">
    <name type="scientific">Streptomyces calvus</name>
    <dbReference type="NCBI Taxonomy" id="67282"/>
    <lineage>
        <taxon>Bacteria</taxon>
        <taxon>Bacillati</taxon>
        <taxon>Actinomycetota</taxon>
        <taxon>Actinomycetes</taxon>
        <taxon>Kitasatosporales</taxon>
        <taxon>Streptomycetaceae</taxon>
        <taxon>Streptomyces</taxon>
    </lineage>
</organism>
<dbReference type="EMBL" id="JACJIE010000004">
    <property type="protein sequence ID" value="MBA8943918.1"/>
    <property type="molecule type" value="Genomic_DNA"/>
</dbReference>
<dbReference type="OrthoDB" id="4255650at2"/>
<accession>A0A514JUE7</accession>
<dbReference type="RefSeq" id="WP_142195262.1">
    <property type="nucleotide sequence ID" value="NZ_BMSU01000007.1"/>
</dbReference>
<evidence type="ECO:0000313" key="5">
    <source>
        <dbReference type="Proteomes" id="UP000530412"/>
    </source>
</evidence>
<dbReference type="Proteomes" id="UP000316215">
    <property type="component" value="Chromosome"/>
</dbReference>
<feature type="region of interest" description="Disordered" evidence="1">
    <location>
        <begin position="61"/>
        <end position="85"/>
    </location>
</feature>
<proteinExistence type="predicted"/>
<dbReference type="AlphaFoldDB" id="A0A514JUE7"/>
<dbReference type="Proteomes" id="UP000530412">
    <property type="component" value="Unassembled WGS sequence"/>
</dbReference>
<dbReference type="KEGG" id="sast:CD934_21655"/>
<evidence type="ECO:0000313" key="4">
    <source>
        <dbReference type="Proteomes" id="UP000316215"/>
    </source>
</evidence>
<evidence type="ECO:0000313" key="3">
    <source>
        <dbReference type="EMBL" id="QDI71005.1"/>
    </source>
</evidence>
<evidence type="ECO:0000313" key="2">
    <source>
        <dbReference type="EMBL" id="MBA8943918.1"/>
    </source>
</evidence>
<gene>
    <name evidence="3" type="ORF">CD934_21655</name>
    <name evidence="2" type="ORF">FHS33_002346</name>
</gene>